<feature type="compositionally biased region" description="Basic and acidic residues" evidence="6">
    <location>
        <begin position="479"/>
        <end position="519"/>
    </location>
</feature>
<dbReference type="InterPro" id="IPR011709">
    <property type="entry name" value="DEAD-box_helicase_OB_fold"/>
</dbReference>
<dbReference type="CDD" id="cd18791">
    <property type="entry name" value="SF2_C_RHA"/>
    <property type="match status" value="1"/>
</dbReference>
<dbReference type="Pfam" id="PF11898">
    <property type="entry name" value="DUF3418"/>
    <property type="match status" value="1"/>
</dbReference>
<protein>
    <submittedName>
        <fullName evidence="9">ATP-dependent RNA helicase HrpA</fullName>
        <ecNumber evidence="9">3.6.4.13</ecNumber>
    </submittedName>
</protein>
<evidence type="ECO:0000256" key="5">
    <source>
        <dbReference type="SAM" id="Coils"/>
    </source>
</evidence>
<evidence type="ECO:0000256" key="2">
    <source>
        <dbReference type="ARBA" id="ARBA00022801"/>
    </source>
</evidence>
<dbReference type="SMART" id="SM00382">
    <property type="entry name" value="AAA"/>
    <property type="match status" value="1"/>
</dbReference>
<dbReference type="SMART" id="SM00487">
    <property type="entry name" value="DEXDc"/>
    <property type="match status" value="1"/>
</dbReference>
<reference evidence="9" key="1">
    <citation type="submission" date="2022-10" db="EMBL/GenBank/DDBJ databases">
        <title>The complete genomes of actinobacterial strains from the NBC collection.</title>
        <authorList>
            <person name="Joergensen T.S."/>
            <person name="Alvarez Arevalo M."/>
            <person name="Sterndorff E.B."/>
            <person name="Faurdal D."/>
            <person name="Vuksanovic O."/>
            <person name="Mourched A.-S."/>
            <person name="Charusanti P."/>
            <person name="Shaw S."/>
            <person name="Blin K."/>
            <person name="Weber T."/>
        </authorList>
    </citation>
    <scope>NUCLEOTIDE SEQUENCE</scope>
    <source>
        <strain evidence="9">NBC_00254</strain>
    </source>
</reference>
<sequence>MNTLADLQARLPDLMLRDQRRLRRRLDGMRRVRDRAARQSVVQEIAGDVEAAELRVAARRAAVPAISYPPELPVSRHKDDLLTAIRDHQVVIVAGETGSGKTTQIPKICLELGRGVHGVIGHTQPRRIAARTVAERIAEELSIELGEAVGYKVRFTDHSSDGTLVKLMTDGILLAEMQTDPLLLQYDTLIIDEAHERSLNIDFILGYLKQLLPRRPDLKVVITSATIDPERFARHFAQPGGEPAPVIEVSGRTYPVEVRYRPVDEDDDQTQAIVDAVDELCAEGPGDILVFLSGEREIRDTADALKGRPEEVLPLYARLSAAEQHRVFQPHRGRRIVLATNVAETSLTVPGIKYVVDPGTARISRYSHRLKVQRLPIEPISQASANQRKGRCGRTSDGVCIRLYSEEDFLSRPEFTDPEILRTNLASVILQMTSLGLGDIAAFPFVEPPDSRQVRDGVNLLLELGALEDKGADRGAGQETDRGDGREADKGTGRETRRDAGRDSGKGAARDSGKREARKGPQLTPLGRKLAQLPVDPRLARMVLEADKNGCAREVMIIAAALSIQDPRERPADKQQAADEKHRRFADKESDFLTYLNLWNYLREKQKELSSSAFRRLCKAEFLNYLRVREWQDIDSQLRQVARTLNVVPNSVPADPQRIHQSLLAGLLSHIGVKDVVEKRRQEGRRPITEYIGARNARFAIFPGSALAKAQPQWVMSAELVETSRLWARVNAKIEPGWIEPLAQHLVKRTYSEPHWEKDQAAVVALEKVTLYGVPIVTERKVNYGRIDPELSRELFIRHALVDGDWRTHHKFFHENRKLLEEVERLEEKARRRDILVDDETLFDFYDQRIPADVVSGRHFDSWWKKVSRETPDLLTFSPEMLVNDSAGVSARDYPDAWRQNGQRMRLTYRFEPGAVETGEADGVTVHIPLAVLNQVDPTGFDWQIPGLREDLVTALIRSLPKNLRRNFVPAPNYAKAVLERVRPGGEPILEALERELRALTGVEVPRDAWALDQLPAHLRITYRVIDDRKRTVDEDKDLEALKRRLAPKLRATLSKAADDLERDGLHGWTIGTLPQVFEQGRLRAYPALVDEGTSVAVRMFETVRERDRAMWAGTRRLLLLNVVSPAKSILRTLTTAQKLALSRSPHGGAAALFDDCTACAADKLMAQAGGPVWDEAGFERLRDHVRASLFETTEEVVSRVERVLAVWHAAQNRLGALGGGAADLKADIADQLDGLVHDGFVTETGYDRLPDVHRYLRAVERRLDKLPDDPRRDREWMHRVHDIEDEYRDLLDRLKPEERDAAAVRDIRWMIEELRVSFFAQQLGTPTPVSEKRIRKAMQQVESAARVG</sequence>
<name>A0ABZ1SZF4_9ACTN</name>
<dbReference type="InterPro" id="IPR011545">
    <property type="entry name" value="DEAD/DEAH_box_helicase_dom"/>
</dbReference>
<dbReference type="InterPro" id="IPR003593">
    <property type="entry name" value="AAA+_ATPase"/>
</dbReference>
<evidence type="ECO:0000259" key="7">
    <source>
        <dbReference type="PROSITE" id="PS51192"/>
    </source>
</evidence>
<dbReference type="NCBIfam" id="TIGR01967">
    <property type="entry name" value="DEAH_box_HrpA"/>
    <property type="match status" value="2"/>
</dbReference>
<dbReference type="PANTHER" id="PTHR18934">
    <property type="entry name" value="ATP-DEPENDENT RNA HELICASE"/>
    <property type="match status" value="1"/>
</dbReference>
<dbReference type="PROSITE" id="PS51194">
    <property type="entry name" value="HELICASE_CTER"/>
    <property type="match status" value="1"/>
</dbReference>
<evidence type="ECO:0000256" key="4">
    <source>
        <dbReference type="ARBA" id="ARBA00022840"/>
    </source>
</evidence>
<dbReference type="InterPro" id="IPR001650">
    <property type="entry name" value="Helicase_C-like"/>
</dbReference>
<evidence type="ECO:0000313" key="10">
    <source>
        <dbReference type="Proteomes" id="UP001432011"/>
    </source>
</evidence>
<dbReference type="InterPro" id="IPR014001">
    <property type="entry name" value="Helicase_ATP-bd"/>
</dbReference>
<dbReference type="Pfam" id="PF07717">
    <property type="entry name" value="OB_NTP_bind"/>
    <property type="match status" value="1"/>
</dbReference>
<accession>A0ABZ1SZF4</accession>
<evidence type="ECO:0000313" key="9">
    <source>
        <dbReference type="EMBL" id="WUP78445.1"/>
    </source>
</evidence>
<dbReference type="Pfam" id="PF21010">
    <property type="entry name" value="HA2_C"/>
    <property type="match status" value="1"/>
</dbReference>
<dbReference type="EMBL" id="CP108085">
    <property type="protein sequence ID" value="WUP78445.1"/>
    <property type="molecule type" value="Genomic_DNA"/>
</dbReference>
<proteinExistence type="predicted"/>
<keyword evidence="3 9" id="KW-0347">Helicase</keyword>
<feature type="domain" description="Helicase ATP-binding" evidence="7">
    <location>
        <begin position="82"/>
        <end position="245"/>
    </location>
</feature>
<organism evidence="9 10">
    <name type="scientific">Microbispora hainanensis</name>
    <dbReference type="NCBI Taxonomy" id="568844"/>
    <lineage>
        <taxon>Bacteria</taxon>
        <taxon>Bacillati</taxon>
        <taxon>Actinomycetota</taxon>
        <taxon>Actinomycetes</taxon>
        <taxon>Streptosporangiales</taxon>
        <taxon>Streptosporangiaceae</taxon>
        <taxon>Microbispora</taxon>
    </lineage>
</organism>
<dbReference type="InterPro" id="IPR010222">
    <property type="entry name" value="RNA_helicase_HrpA"/>
</dbReference>
<feature type="domain" description="Helicase C-terminal" evidence="8">
    <location>
        <begin position="272"/>
        <end position="436"/>
    </location>
</feature>
<keyword evidence="1" id="KW-0547">Nucleotide-binding</keyword>
<evidence type="ECO:0000256" key="3">
    <source>
        <dbReference type="ARBA" id="ARBA00022806"/>
    </source>
</evidence>
<dbReference type="GO" id="GO:0016787">
    <property type="term" value="F:hydrolase activity"/>
    <property type="evidence" value="ECO:0007669"/>
    <property type="project" value="UniProtKB-KW"/>
</dbReference>
<dbReference type="NCBIfam" id="NF008348">
    <property type="entry name" value="PRK11131.1"/>
    <property type="match status" value="1"/>
</dbReference>
<dbReference type="Pfam" id="PF00271">
    <property type="entry name" value="Helicase_C"/>
    <property type="match status" value="1"/>
</dbReference>
<feature type="coiled-coil region" evidence="5">
    <location>
        <begin position="809"/>
        <end position="836"/>
    </location>
</feature>
<feature type="region of interest" description="Disordered" evidence="6">
    <location>
        <begin position="471"/>
        <end position="530"/>
    </location>
</feature>
<dbReference type="GO" id="GO:0003724">
    <property type="term" value="F:RNA helicase activity"/>
    <property type="evidence" value="ECO:0007669"/>
    <property type="project" value="UniProtKB-EC"/>
</dbReference>
<keyword evidence="5" id="KW-0175">Coiled coil</keyword>
<keyword evidence="2 9" id="KW-0378">Hydrolase</keyword>
<keyword evidence="4" id="KW-0067">ATP-binding</keyword>
<dbReference type="SUPFAM" id="SSF52540">
    <property type="entry name" value="P-loop containing nucleoside triphosphate hydrolases"/>
    <property type="match status" value="2"/>
</dbReference>
<evidence type="ECO:0000259" key="8">
    <source>
        <dbReference type="PROSITE" id="PS51194"/>
    </source>
</evidence>
<dbReference type="PROSITE" id="PS51192">
    <property type="entry name" value="HELICASE_ATP_BIND_1"/>
    <property type="match status" value="1"/>
</dbReference>
<dbReference type="Gene3D" id="1.20.120.1080">
    <property type="match status" value="1"/>
</dbReference>
<dbReference type="CDD" id="cd17989">
    <property type="entry name" value="DEXHc_HrpA"/>
    <property type="match status" value="1"/>
</dbReference>
<dbReference type="Proteomes" id="UP001432011">
    <property type="component" value="Chromosome"/>
</dbReference>
<dbReference type="InterPro" id="IPR027417">
    <property type="entry name" value="P-loop_NTPase"/>
</dbReference>
<dbReference type="Pfam" id="PF00270">
    <property type="entry name" value="DEAD"/>
    <property type="match status" value="1"/>
</dbReference>
<dbReference type="InterPro" id="IPR024590">
    <property type="entry name" value="HrpA_C"/>
</dbReference>
<gene>
    <name evidence="9" type="primary">hrpA</name>
    <name evidence="9" type="ORF">OG913_16045</name>
</gene>
<dbReference type="Gene3D" id="3.40.50.300">
    <property type="entry name" value="P-loop containing nucleotide triphosphate hydrolases"/>
    <property type="match status" value="2"/>
</dbReference>
<dbReference type="PANTHER" id="PTHR18934:SF99">
    <property type="entry name" value="ATP-DEPENDENT RNA HELICASE DHX37-RELATED"/>
    <property type="match status" value="1"/>
</dbReference>
<evidence type="ECO:0000256" key="1">
    <source>
        <dbReference type="ARBA" id="ARBA00022741"/>
    </source>
</evidence>
<dbReference type="EC" id="3.6.4.13" evidence="9"/>
<keyword evidence="10" id="KW-1185">Reference proteome</keyword>
<dbReference type="SMART" id="SM00490">
    <property type="entry name" value="HELICc"/>
    <property type="match status" value="1"/>
</dbReference>
<dbReference type="InterPro" id="IPR007502">
    <property type="entry name" value="Helicase-assoc_dom"/>
</dbReference>
<dbReference type="RefSeq" id="WP_328710635.1">
    <property type="nucleotide sequence ID" value="NZ_CP108085.1"/>
</dbReference>
<dbReference type="SMART" id="SM00847">
    <property type="entry name" value="HA2"/>
    <property type="match status" value="1"/>
</dbReference>
<evidence type="ECO:0000256" key="6">
    <source>
        <dbReference type="SAM" id="MobiDB-lite"/>
    </source>
</evidence>